<accession>A0A822ZKA2</accession>
<proteinExistence type="predicted"/>
<organism evidence="1 2">
    <name type="scientific">Nelumbo nucifera</name>
    <name type="common">Sacred lotus</name>
    <dbReference type="NCBI Taxonomy" id="4432"/>
    <lineage>
        <taxon>Eukaryota</taxon>
        <taxon>Viridiplantae</taxon>
        <taxon>Streptophyta</taxon>
        <taxon>Embryophyta</taxon>
        <taxon>Tracheophyta</taxon>
        <taxon>Spermatophyta</taxon>
        <taxon>Magnoliopsida</taxon>
        <taxon>Proteales</taxon>
        <taxon>Nelumbonaceae</taxon>
        <taxon>Nelumbo</taxon>
    </lineage>
</organism>
<keyword evidence="2" id="KW-1185">Reference proteome</keyword>
<evidence type="ECO:0000313" key="1">
    <source>
        <dbReference type="EMBL" id="DAD44021.1"/>
    </source>
</evidence>
<name>A0A822ZKA2_NELNU</name>
<protein>
    <submittedName>
        <fullName evidence="1">Uncharacterized protein</fullName>
    </submittedName>
</protein>
<dbReference type="Proteomes" id="UP000607653">
    <property type="component" value="Unassembled WGS sequence"/>
</dbReference>
<dbReference type="AlphaFoldDB" id="A0A822ZKA2"/>
<sequence length="47" mass="5170">MPRRISIQSFPLNQSCLSRNFSIRTESVAKPAQATHAAFGPPRSTVI</sequence>
<gene>
    <name evidence="1" type="ORF">HUJ06_002251</name>
</gene>
<dbReference type="EMBL" id="DUZY01000006">
    <property type="protein sequence ID" value="DAD44021.1"/>
    <property type="molecule type" value="Genomic_DNA"/>
</dbReference>
<evidence type="ECO:0000313" key="2">
    <source>
        <dbReference type="Proteomes" id="UP000607653"/>
    </source>
</evidence>
<reference evidence="1 2" key="1">
    <citation type="journal article" date="2020" name="Mol. Biol. Evol.">
        <title>Distinct Expression and Methylation Patterns for Genes with Different Fates following a Single Whole-Genome Duplication in Flowering Plants.</title>
        <authorList>
            <person name="Shi T."/>
            <person name="Rahmani R.S."/>
            <person name="Gugger P.F."/>
            <person name="Wang M."/>
            <person name="Li H."/>
            <person name="Zhang Y."/>
            <person name="Li Z."/>
            <person name="Wang Q."/>
            <person name="Van de Peer Y."/>
            <person name="Marchal K."/>
            <person name="Chen J."/>
        </authorList>
    </citation>
    <scope>NUCLEOTIDE SEQUENCE [LARGE SCALE GENOMIC DNA]</scope>
    <source>
        <tissue evidence="1">Leaf</tissue>
    </source>
</reference>
<comment type="caution">
    <text evidence="1">The sequence shown here is derived from an EMBL/GenBank/DDBJ whole genome shotgun (WGS) entry which is preliminary data.</text>
</comment>